<dbReference type="GO" id="GO:0009424">
    <property type="term" value="C:bacterial-type flagellum hook"/>
    <property type="evidence" value="ECO:0007669"/>
    <property type="project" value="UniProtKB-UniRule"/>
</dbReference>
<dbReference type="NCBIfam" id="TIGR02492">
    <property type="entry name" value="flgK_ends"/>
    <property type="match status" value="1"/>
</dbReference>
<evidence type="ECO:0000256" key="7">
    <source>
        <dbReference type="RuleBase" id="RU362065"/>
    </source>
</evidence>
<feature type="domain" description="Flagellar hook-associated protein FlgK helical" evidence="10">
    <location>
        <begin position="99"/>
        <end position="351"/>
    </location>
</feature>
<dbReference type="OrthoDB" id="9802553at2"/>
<evidence type="ECO:0000256" key="2">
    <source>
        <dbReference type="ARBA" id="ARBA00004613"/>
    </source>
</evidence>
<proteinExistence type="inferred from homology"/>
<dbReference type="Pfam" id="PF22638">
    <property type="entry name" value="FlgK_D1"/>
    <property type="match status" value="1"/>
</dbReference>
<dbReference type="SUPFAM" id="SSF64518">
    <property type="entry name" value="Phase 1 flagellin"/>
    <property type="match status" value="1"/>
</dbReference>
<evidence type="ECO:0000259" key="10">
    <source>
        <dbReference type="Pfam" id="PF22638"/>
    </source>
</evidence>
<dbReference type="eggNOG" id="COG1256">
    <property type="taxonomic scope" value="Bacteria"/>
</dbReference>
<dbReference type="STRING" id="871963.Desdi_2909"/>
<sequence length="514" mass="56003">MRSTFSGLELARRALESQQTALDTTGHNIANANSKGYTRQVVNLQATVPSSIPSMGHNLSIGTGVTVQGIERARDIFVDRQYRWENTKQSYWSARQDNLNKVEGLLNEPADNSFSNDMDKFWNAWSELSKNPENLGSRSVLLERAETLAGTFHHIDQQLTEMQKGLDSSVRVQINQINVAAKQIQELNFQIKRAEVAGDNPNDLRDKRDTLVDELSQMVNVRVVESRDATFKDREVNIFKVYIGDDKVVNNILVDDTTAYQLAEPVMAGADGLPFAEVRWDAGHPHLAGNTVSLGDKMGKLQSDLLLRGTGYNLGAGESKDDAYLSYLRRKYDDLAAGIAEAVNLIHSTGIARGITPPATVPDFFDTSVGTITAANISVNTALTIDPWKIATGETTYGDGGIAQDISSLSSGWTAPALGGTPPATISAASFGDFYGSSISELGVDVQQATRMAEGQAVLVNHMFNQRESLSGVSLDEEMTNLVRFQKSYSAAARIVTMLDDMLNTIVNGMGITR</sequence>
<dbReference type="InterPro" id="IPR002371">
    <property type="entry name" value="FlgK"/>
</dbReference>
<keyword evidence="11" id="KW-0969">Cilium</keyword>
<keyword evidence="11" id="KW-0282">Flagellum</keyword>
<dbReference type="GO" id="GO:0005198">
    <property type="term" value="F:structural molecule activity"/>
    <property type="evidence" value="ECO:0007669"/>
    <property type="project" value="UniProtKB-UniRule"/>
</dbReference>
<dbReference type="EMBL" id="CP003344">
    <property type="protein sequence ID" value="AGA70321.1"/>
    <property type="molecule type" value="Genomic_DNA"/>
</dbReference>
<dbReference type="Pfam" id="PF06429">
    <property type="entry name" value="Flg_bbr_C"/>
    <property type="match status" value="1"/>
</dbReference>
<evidence type="ECO:0000313" key="12">
    <source>
        <dbReference type="Proteomes" id="UP000010797"/>
    </source>
</evidence>
<dbReference type="PRINTS" id="PR01005">
    <property type="entry name" value="FLGHOOKAP1"/>
</dbReference>
<dbReference type="GO" id="GO:0005576">
    <property type="term" value="C:extracellular region"/>
    <property type="evidence" value="ECO:0007669"/>
    <property type="project" value="UniProtKB-SubCell"/>
</dbReference>
<evidence type="ECO:0000256" key="4">
    <source>
        <dbReference type="ARBA" id="ARBA00016244"/>
    </source>
</evidence>
<keyword evidence="12" id="KW-1185">Reference proteome</keyword>
<keyword evidence="5 7" id="KW-0964">Secreted</keyword>
<dbReference type="RefSeq" id="WP_015263282.1">
    <property type="nucleotide sequence ID" value="NC_019903.1"/>
</dbReference>
<keyword evidence="11" id="KW-0966">Cell projection</keyword>
<evidence type="ECO:0000313" key="11">
    <source>
        <dbReference type="EMBL" id="AGA70321.1"/>
    </source>
</evidence>
<evidence type="ECO:0000256" key="1">
    <source>
        <dbReference type="ARBA" id="ARBA00004365"/>
    </source>
</evidence>
<gene>
    <name evidence="7" type="primary">flgK</name>
    <name evidence="11" type="ordered locus">Desdi_2909</name>
</gene>
<feature type="domain" description="Flagellar basal-body/hook protein C-terminal" evidence="9">
    <location>
        <begin position="471"/>
        <end position="508"/>
    </location>
</feature>
<dbReference type="InterPro" id="IPR001444">
    <property type="entry name" value="Flag_bb_rod_N"/>
</dbReference>
<feature type="domain" description="Flagellar basal body rod protein N-terminal" evidence="8">
    <location>
        <begin position="9"/>
        <end position="38"/>
    </location>
</feature>
<dbReference type="Pfam" id="PF00460">
    <property type="entry name" value="Flg_bb_rod"/>
    <property type="match status" value="1"/>
</dbReference>
<evidence type="ECO:0000259" key="9">
    <source>
        <dbReference type="Pfam" id="PF06429"/>
    </source>
</evidence>
<dbReference type="KEGG" id="ddl:Desdi_2909"/>
<evidence type="ECO:0000256" key="3">
    <source>
        <dbReference type="ARBA" id="ARBA00009677"/>
    </source>
</evidence>
<evidence type="ECO:0000259" key="8">
    <source>
        <dbReference type="Pfam" id="PF00460"/>
    </source>
</evidence>
<dbReference type="AlphaFoldDB" id="L0FCD9"/>
<protein>
    <recommendedName>
        <fullName evidence="4 7">Flagellar hook-associated protein 1</fullName>
        <shortName evidence="7">HAP1</shortName>
    </recommendedName>
</protein>
<keyword evidence="6 7" id="KW-0975">Bacterial flagellum</keyword>
<dbReference type="GO" id="GO:0044780">
    <property type="term" value="P:bacterial-type flagellum assembly"/>
    <property type="evidence" value="ECO:0007669"/>
    <property type="project" value="InterPro"/>
</dbReference>
<name>L0FCD9_DESDL</name>
<dbReference type="InterPro" id="IPR010930">
    <property type="entry name" value="Flg_bb/hook_C_dom"/>
</dbReference>
<dbReference type="Proteomes" id="UP000010797">
    <property type="component" value="Chromosome"/>
</dbReference>
<comment type="subcellular location">
    <subcellularLocation>
        <location evidence="1 7">Bacterial flagellum</location>
    </subcellularLocation>
    <subcellularLocation>
        <location evidence="2 7">Secreted</location>
    </subcellularLocation>
</comment>
<reference evidence="12" key="1">
    <citation type="submission" date="2012-02" db="EMBL/GenBank/DDBJ databases">
        <title>Complete sequence of Desulfitobacterium dichloroeliminans LMG P-21439.</title>
        <authorList>
            <person name="Lucas S."/>
            <person name="Han J."/>
            <person name="Lapidus A."/>
            <person name="Cheng J.-F."/>
            <person name="Goodwin L."/>
            <person name="Pitluck S."/>
            <person name="Peters L."/>
            <person name="Ovchinnikova G."/>
            <person name="Teshima H."/>
            <person name="Detter J.C."/>
            <person name="Han C."/>
            <person name="Tapia R."/>
            <person name="Land M."/>
            <person name="Hauser L."/>
            <person name="Kyrpides N."/>
            <person name="Ivanova N."/>
            <person name="Pagani I."/>
            <person name="Kruse T."/>
            <person name="de Vos W.M."/>
            <person name="Boon N."/>
            <person name="Smidt H."/>
            <person name="Woyke T."/>
        </authorList>
    </citation>
    <scope>NUCLEOTIDE SEQUENCE [LARGE SCALE GENOMIC DNA]</scope>
    <source>
        <strain evidence="12">LMG P-21439 / DCA1</strain>
    </source>
</reference>
<dbReference type="PANTHER" id="PTHR30033">
    <property type="entry name" value="FLAGELLAR HOOK-ASSOCIATED PROTEIN 1"/>
    <property type="match status" value="1"/>
</dbReference>
<dbReference type="HOGENOM" id="CLU_012762_1_1_9"/>
<organism evidence="11 12">
    <name type="scientific">Desulfitobacterium dichloroeliminans (strain LMG P-21439 / DCA1)</name>
    <dbReference type="NCBI Taxonomy" id="871963"/>
    <lineage>
        <taxon>Bacteria</taxon>
        <taxon>Bacillati</taxon>
        <taxon>Bacillota</taxon>
        <taxon>Clostridia</taxon>
        <taxon>Eubacteriales</taxon>
        <taxon>Desulfitobacteriaceae</taxon>
        <taxon>Desulfitobacterium</taxon>
    </lineage>
</organism>
<evidence type="ECO:0000256" key="5">
    <source>
        <dbReference type="ARBA" id="ARBA00022525"/>
    </source>
</evidence>
<dbReference type="PANTHER" id="PTHR30033:SF1">
    <property type="entry name" value="FLAGELLAR HOOK-ASSOCIATED PROTEIN 1"/>
    <property type="match status" value="1"/>
</dbReference>
<comment type="similarity">
    <text evidence="3 7">Belongs to the flagella basal body rod proteins family.</text>
</comment>
<evidence type="ECO:0000256" key="6">
    <source>
        <dbReference type="ARBA" id="ARBA00023143"/>
    </source>
</evidence>
<accession>L0FCD9</accession>
<dbReference type="InterPro" id="IPR053927">
    <property type="entry name" value="FlgK_helical"/>
</dbReference>